<dbReference type="KEGG" id="pprf:DPRO_3691"/>
<sequence>MKRLKEELAEVLKIHKKWVLGEPGGKRAYLEGADLEGANLEGAYLRGADLRGAYLEGANLEGAYLRGAYLRGAYLEKIAAVTRNCPEEGAFIAWKSNKHGDIIKIEIPDLAKRLTAIGSRKCRAEFVKVLEIVGSDGEPKKQCGGWMDGSFIYTVGETVYPDLYNDDPRIECTNGIHFFISRQEAVDWAKY</sequence>
<dbReference type="OrthoDB" id="154708at2"/>
<dbReference type="SUPFAM" id="SSF141571">
    <property type="entry name" value="Pentapeptide repeat-like"/>
    <property type="match status" value="1"/>
</dbReference>
<dbReference type="InterPro" id="IPR051082">
    <property type="entry name" value="Pentapeptide-BTB/POZ_domain"/>
</dbReference>
<dbReference type="PANTHER" id="PTHR14136">
    <property type="entry name" value="BTB_POZ DOMAIN-CONTAINING PROTEIN KCTD9"/>
    <property type="match status" value="1"/>
</dbReference>
<keyword evidence="2" id="KW-1185">Reference proteome</keyword>
<accession>A0A2C8FDM8</accession>
<gene>
    <name evidence="1" type="ORF">DPRO_3691</name>
</gene>
<dbReference type="RefSeq" id="WP_097013307.1">
    <property type="nucleotide sequence ID" value="NZ_LT907975.1"/>
</dbReference>
<protein>
    <submittedName>
        <fullName evidence="1">Pentapeptide repeat-containing protein</fullName>
    </submittedName>
</protein>
<dbReference type="Proteomes" id="UP000219215">
    <property type="component" value="Chromosome DPRO"/>
</dbReference>
<dbReference type="InterPro" id="IPR001646">
    <property type="entry name" value="5peptide_repeat"/>
</dbReference>
<dbReference type="Pfam" id="PF00805">
    <property type="entry name" value="Pentapeptide"/>
    <property type="match status" value="1"/>
</dbReference>
<reference evidence="2" key="1">
    <citation type="submission" date="2017-09" db="EMBL/GenBank/DDBJ databases">
        <authorList>
            <person name="Regsiter A."/>
            <person name="William W."/>
        </authorList>
    </citation>
    <scope>NUCLEOTIDE SEQUENCE [LARGE SCALE GENOMIC DNA]</scope>
    <source>
        <strain evidence="2">500-1</strain>
    </source>
</reference>
<dbReference type="Pfam" id="PF19062">
    <property type="entry name" value="DUF5758"/>
    <property type="match status" value="1"/>
</dbReference>
<evidence type="ECO:0000313" key="2">
    <source>
        <dbReference type="Proteomes" id="UP000219215"/>
    </source>
</evidence>
<dbReference type="Gene3D" id="2.160.20.80">
    <property type="entry name" value="E3 ubiquitin-protein ligase SopA"/>
    <property type="match status" value="1"/>
</dbReference>
<evidence type="ECO:0000313" key="1">
    <source>
        <dbReference type="EMBL" id="SOB60607.1"/>
    </source>
</evidence>
<dbReference type="InterPro" id="IPR043919">
    <property type="entry name" value="DUF5758"/>
</dbReference>
<dbReference type="PANTHER" id="PTHR14136:SF17">
    <property type="entry name" value="BTB_POZ DOMAIN-CONTAINING PROTEIN KCTD9"/>
    <property type="match status" value="1"/>
</dbReference>
<dbReference type="AlphaFoldDB" id="A0A2C8FDM8"/>
<dbReference type="EMBL" id="LT907975">
    <property type="protein sequence ID" value="SOB60607.1"/>
    <property type="molecule type" value="Genomic_DNA"/>
</dbReference>
<proteinExistence type="predicted"/>
<organism evidence="1 2">
    <name type="scientific">Pseudodesulfovibrio profundus</name>
    <dbReference type="NCBI Taxonomy" id="57320"/>
    <lineage>
        <taxon>Bacteria</taxon>
        <taxon>Pseudomonadati</taxon>
        <taxon>Thermodesulfobacteriota</taxon>
        <taxon>Desulfovibrionia</taxon>
        <taxon>Desulfovibrionales</taxon>
        <taxon>Desulfovibrionaceae</taxon>
    </lineage>
</organism>
<name>A0A2C8FDM8_9BACT</name>